<dbReference type="Gene3D" id="3.40.50.200">
    <property type="entry name" value="Peptidase S8/S53 domain"/>
    <property type="match status" value="2"/>
</dbReference>
<dbReference type="SUPFAM" id="SSF52743">
    <property type="entry name" value="Subtilisin-like"/>
    <property type="match status" value="1"/>
</dbReference>
<feature type="active site" description="Charge relay system" evidence="5 6">
    <location>
        <position position="39"/>
    </location>
</feature>
<dbReference type="PROSITE" id="PS00137">
    <property type="entry name" value="SUBTILASE_HIS"/>
    <property type="match status" value="1"/>
</dbReference>
<dbReference type="InterPro" id="IPR050131">
    <property type="entry name" value="Peptidase_S8_subtilisin-like"/>
</dbReference>
<dbReference type="InterPro" id="IPR023828">
    <property type="entry name" value="Peptidase_S8_Ser-AS"/>
</dbReference>
<sequence length="600" mass="66855">MIDTGIDYTHPDLFSNYEKGYDFVDNDNDPQEKDAGTIHGTHVAGVIAANGKMIGIAPDARLFVYRALGPGGRGTTEQVLAAIEQAIKDQVDILNLSLGIQINGPDLPTSLALDAAVKRGIVAVVSSGNSGPELWTVGSPGTSHKAISVGASTPPLMIPYLQYRQRLFRLTPLKKLEKWDFQRSYQIFYGNGKGNEQNRSLVNSLVLLEKGRYSLSEKIEALAKEKVRGAILTGFSEEELFTYGEEVGWEIPLPIYVLAKEDGKTLKNMLKRESIARLVWKREEDVLANFSSRGPVPSTWNIKPDLLAPGVSITSTVPGGYLTLHGTSMAAPHVTGACALIKQAHPNWTPEQIKAALMNTSKPLTKNKTYYRTFEQGAGRIQVDEALHTTTIVEPGAILFGKTTGKPTEVKNRTITVENVSKETIRYTFQPPKQEDMVVWDVPLSFYLKPGEKRKIDLSIQLKDEQQSDEIHEGYIQMYAAHQLFQIPYLYLIKEPNYPRLMFFAIENGKKKGWIRYEVYLPGGAEEFGIFLLNPFTSEITHLFKAKRGMKKGLSEGEVEFKNDISSGSYLAIAYAKKAGKEDYLQQWLEIEGNENNTVQ</sequence>
<dbReference type="Proteomes" id="UP001164726">
    <property type="component" value="Chromosome"/>
</dbReference>
<dbReference type="PANTHER" id="PTHR43806:SF65">
    <property type="entry name" value="SERINE PROTEASE APRX"/>
    <property type="match status" value="1"/>
</dbReference>
<dbReference type="PANTHER" id="PTHR43806">
    <property type="entry name" value="PEPTIDASE S8"/>
    <property type="match status" value="1"/>
</dbReference>
<dbReference type="PRINTS" id="PR00723">
    <property type="entry name" value="SUBTILISIN"/>
</dbReference>
<comment type="similarity">
    <text evidence="1 6">Belongs to the peptidase S8 family.</text>
</comment>
<keyword evidence="4 6" id="KW-0720">Serine protease</keyword>
<dbReference type="Pfam" id="PF00082">
    <property type="entry name" value="Peptidase_S8"/>
    <property type="match status" value="1"/>
</dbReference>
<evidence type="ECO:0000313" key="9">
    <source>
        <dbReference type="Proteomes" id="UP001164726"/>
    </source>
</evidence>
<dbReference type="InterPro" id="IPR000209">
    <property type="entry name" value="Peptidase_S8/S53_dom"/>
</dbReference>
<evidence type="ECO:0000256" key="1">
    <source>
        <dbReference type="ARBA" id="ARBA00011073"/>
    </source>
</evidence>
<name>A0A9E8S1Y3_9BACI</name>
<evidence type="ECO:0000256" key="6">
    <source>
        <dbReference type="PROSITE-ProRule" id="PRU01240"/>
    </source>
</evidence>
<reference evidence="8" key="1">
    <citation type="submission" date="2022-09" db="EMBL/GenBank/DDBJ databases">
        <title>Complete Genomes of Fervidibacillus albus and Fervidibacillus halotolerans isolated from tidal flat sediments.</title>
        <authorList>
            <person name="Kwon K.K."/>
            <person name="Yang S.-H."/>
            <person name="Park M.J."/>
            <person name="Oh H.-M."/>
        </authorList>
    </citation>
    <scope>NUCLEOTIDE SEQUENCE</scope>
    <source>
        <strain evidence="8">MEBiC13594</strain>
    </source>
</reference>
<dbReference type="PROSITE" id="PS51892">
    <property type="entry name" value="SUBTILASE"/>
    <property type="match status" value="1"/>
</dbReference>
<dbReference type="InterPro" id="IPR015500">
    <property type="entry name" value="Peptidase_S8_subtilisin-rel"/>
</dbReference>
<evidence type="ECO:0000256" key="4">
    <source>
        <dbReference type="ARBA" id="ARBA00022825"/>
    </source>
</evidence>
<evidence type="ECO:0000313" key="8">
    <source>
        <dbReference type="EMBL" id="WAA13982.1"/>
    </source>
</evidence>
<keyword evidence="2 6" id="KW-0645">Protease</keyword>
<dbReference type="GO" id="GO:0004252">
    <property type="term" value="F:serine-type endopeptidase activity"/>
    <property type="evidence" value="ECO:0007669"/>
    <property type="project" value="UniProtKB-UniRule"/>
</dbReference>
<feature type="domain" description="Peptidase S8/S53" evidence="7">
    <location>
        <begin position="2"/>
        <end position="379"/>
    </location>
</feature>
<evidence type="ECO:0000256" key="5">
    <source>
        <dbReference type="PIRSR" id="PIRSR615500-1"/>
    </source>
</evidence>
<keyword evidence="3 6" id="KW-0378">Hydrolase</keyword>
<dbReference type="GO" id="GO:0006508">
    <property type="term" value="P:proteolysis"/>
    <property type="evidence" value="ECO:0007669"/>
    <property type="project" value="UniProtKB-KW"/>
</dbReference>
<dbReference type="EMBL" id="CP106877">
    <property type="protein sequence ID" value="WAA13982.1"/>
    <property type="molecule type" value="Genomic_DNA"/>
</dbReference>
<keyword evidence="9" id="KW-1185">Reference proteome</keyword>
<dbReference type="PROSITE" id="PS00138">
    <property type="entry name" value="SUBTILASE_SER"/>
    <property type="match status" value="1"/>
</dbReference>
<dbReference type="KEGG" id="fhl:OE105_11485"/>
<evidence type="ECO:0000256" key="3">
    <source>
        <dbReference type="ARBA" id="ARBA00022801"/>
    </source>
</evidence>
<evidence type="ECO:0000259" key="7">
    <source>
        <dbReference type="Pfam" id="PF00082"/>
    </source>
</evidence>
<feature type="active site" description="Charge relay system" evidence="5 6">
    <location>
        <position position="328"/>
    </location>
</feature>
<dbReference type="InterPro" id="IPR022398">
    <property type="entry name" value="Peptidase_S8_His-AS"/>
</dbReference>
<dbReference type="AlphaFoldDB" id="A0A9E8S1Y3"/>
<gene>
    <name evidence="8" type="ORF">OE105_11485</name>
</gene>
<proteinExistence type="inferred from homology"/>
<dbReference type="InterPro" id="IPR036852">
    <property type="entry name" value="Peptidase_S8/S53_dom_sf"/>
</dbReference>
<organism evidence="8 9">
    <name type="scientific">Fervidibacillus halotolerans</name>
    <dbReference type="NCBI Taxonomy" id="2980027"/>
    <lineage>
        <taxon>Bacteria</taxon>
        <taxon>Bacillati</taxon>
        <taxon>Bacillota</taxon>
        <taxon>Bacilli</taxon>
        <taxon>Bacillales</taxon>
        <taxon>Bacillaceae</taxon>
        <taxon>Fervidibacillus</taxon>
    </lineage>
</organism>
<accession>A0A9E8S1Y3</accession>
<dbReference type="InterPro" id="IPR034213">
    <property type="entry name" value="S8_Vpr-like"/>
</dbReference>
<feature type="active site" description="Charge relay system" evidence="5 6">
    <location>
        <position position="3"/>
    </location>
</feature>
<dbReference type="CDD" id="cd07474">
    <property type="entry name" value="Peptidases_S8_subtilisin_Vpr-like"/>
    <property type="match status" value="1"/>
</dbReference>
<evidence type="ECO:0000256" key="2">
    <source>
        <dbReference type="ARBA" id="ARBA00022670"/>
    </source>
</evidence>
<protein>
    <submittedName>
        <fullName evidence="8">S8 family serine peptidase</fullName>
    </submittedName>
</protein>